<reference evidence="16" key="1">
    <citation type="submission" date="2021-09" db="EMBL/GenBank/DDBJ databases">
        <authorList>
            <person name="Martin H S."/>
        </authorList>
    </citation>
    <scope>NUCLEOTIDE SEQUENCE</scope>
</reference>
<feature type="transmembrane region" description="Helical" evidence="13">
    <location>
        <begin position="364"/>
        <end position="384"/>
    </location>
</feature>
<dbReference type="InterPro" id="IPR036445">
    <property type="entry name" value="GPCR_2_extracell_dom_sf"/>
</dbReference>
<feature type="transmembrane region" description="Helical" evidence="13">
    <location>
        <begin position="235"/>
        <end position="254"/>
    </location>
</feature>
<keyword evidence="4 13" id="KW-0812">Transmembrane</keyword>
<keyword evidence="3" id="KW-1003">Cell membrane</keyword>
<evidence type="ECO:0000256" key="12">
    <source>
        <dbReference type="ARBA" id="ARBA00071387"/>
    </source>
</evidence>
<feature type="transmembrane region" description="Helical" evidence="13">
    <location>
        <begin position="160"/>
        <end position="182"/>
    </location>
</feature>
<evidence type="ECO:0000256" key="6">
    <source>
        <dbReference type="ARBA" id="ARBA00023040"/>
    </source>
</evidence>
<dbReference type="InterPro" id="IPR002001">
    <property type="entry name" value="GPCR_2_diuretic_rcpt"/>
</dbReference>
<dbReference type="GO" id="GO:0005886">
    <property type="term" value="C:plasma membrane"/>
    <property type="evidence" value="ECO:0007669"/>
    <property type="project" value="UniProtKB-SubCell"/>
</dbReference>
<dbReference type="GO" id="GO:0007188">
    <property type="term" value="P:adenylate cyclase-modulating G protein-coupled receptor signaling pathway"/>
    <property type="evidence" value="ECO:0007669"/>
    <property type="project" value="TreeGrafter"/>
</dbReference>
<evidence type="ECO:0000256" key="13">
    <source>
        <dbReference type="SAM" id="Phobius"/>
    </source>
</evidence>
<evidence type="ECO:0000256" key="11">
    <source>
        <dbReference type="ARBA" id="ARBA00054836"/>
    </source>
</evidence>
<dbReference type="PANTHER" id="PTHR45620">
    <property type="entry name" value="PDF RECEPTOR-LIKE PROTEIN-RELATED"/>
    <property type="match status" value="1"/>
</dbReference>
<comment type="subcellular location">
    <subcellularLocation>
        <location evidence="1">Cell membrane</location>
        <topology evidence="1">Multi-pass membrane protein</topology>
    </subcellularLocation>
</comment>
<keyword evidence="10" id="KW-0807">Transducer</keyword>
<dbReference type="Pfam" id="PF02793">
    <property type="entry name" value="HRM"/>
    <property type="match status" value="1"/>
</dbReference>
<dbReference type="CDD" id="cd15263">
    <property type="entry name" value="7tmB1_DH_R"/>
    <property type="match status" value="1"/>
</dbReference>
<proteinExistence type="inferred from homology"/>
<dbReference type="InterPro" id="IPR000832">
    <property type="entry name" value="GPCR_2_secretin-like"/>
</dbReference>
<evidence type="ECO:0000256" key="2">
    <source>
        <dbReference type="ARBA" id="ARBA00005314"/>
    </source>
</evidence>
<keyword evidence="8" id="KW-0675">Receptor</keyword>
<dbReference type="InterPro" id="IPR017981">
    <property type="entry name" value="GPCR_2-like_7TM"/>
</dbReference>
<dbReference type="SUPFAM" id="SSF81321">
    <property type="entry name" value="Family A G protein-coupled receptor-like"/>
    <property type="match status" value="1"/>
</dbReference>
<organism evidence="16 17">
    <name type="scientific">Danaus chrysippus</name>
    <name type="common">African queen</name>
    <dbReference type="NCBI Taxonomy" id="151541"/>
    <lineage>
        <taxon>Eukaryota</taxon>
        <taxon>Metazoa</taxon>
        <taxon>Ecdysozoa</taxon>
        <taxon>Arthropoda</taxon>
        <taxon>Hexapoda</taxon>
        <taxon>Insecta</taxon>
        <taxon>Pterygota</taxon>
        <taxon>Neoptera</taxon>
        <taxon>Endopterygota</taxon>
        <taxon>Lepidoptera</taxon>
        <taxon>Glossata</taxon>
        <taxon>Ditrysia</taxon>
        <taxon>Papilionoidea</taxon>
        <taxon>Nymphalidae</taxon>
        <taxon>Danainae</taxon>
        <taxon>Danaini</taxon>
        <taxon>Danaina</taxon>
        <taxon>Danaus</taxon>
        <taxon>Anosia</taxon>
    </lineage>
</organism>
<comment type="caution">
    <text evidence="16">The sequence shown here is derived from an EMBL/GenBank/DDBJ whole genome shotgun (WGS) entry which is preliminary data.</text>
</comment>
<dbReference type="PRINTS" id="PR00249">
    <property type="entry name" value="GPCRSECRETIN"/>
</dbReference>
<dbReference type="AlphaFoldDB" id="A0A8J2QJV3"/>
<evidence type="ECO:0000256" key="3">
    <source>
        <dbReference type="ARBA" id="ARBA00022475"/>
    </source>
</evidence>
<dbReference type="Proteomes" id="UP000789524">
    <property type="component" value="Unassembled WGS sequence"/>
</dbReference>
<accession>A0A8J2QJV3</accession>
<dbReference type="Pfam" id="PF00002">
    <property type="entry name" value="7tm_2"/>
    <property type="match status" value="1"/>
</dbReference>
<evidence type="ECO:0000256" key="4">
    <source>
        <dbReference type="ARBA" id="ARBA00022692"/>
    </source>
</evidence>
<keyword evidence="17" id="KW-1185">Reference proteome</keyword>
<dbReference type="GO" id="GO:0017046">
    <property type="term" value="F:peptide hormone binding"/>
    <property type="evidence" value="ECO:0007669"/>
    <property type="project" value="TreeGrafter"/>
</dbReference>
<dbReference type="PROSITE" id="PS00650">
    <property type="entry name" value="G_PROTEIN_RECEP_F2_2"/>
    <property type="match status" value="1"/>
</dbReference>
<feature type="transmembrane region" description="Helical" evidence="13">
    <location>
        <begin position="333"/>
        <end position="352"/>
    </location>
</feature>
<dbReference type="GO" id="GO:0008528">
    <property type="term" value="F:G protein-coupled peptide receptor activity"/>
    <property type="evidence" value="ECO:0007669"/>
    <property type="project" value="TreeGrafter"/>
</dbReference>
<comment type="similarity">
    <text evidence="2">Belongs to the G-protein coupled receptor 2 family.</text>
</comment>
<dbReference type="Gene3D" id="1.20.1070.10">
    <property type="entry name" value="Rhodopsin 7-helix transmembrane proteins"/>
    <property type="match status" value="1"/>
</dbReference>
<dbReference type="PRINTS" id="PR01127">
    <property type="entry name" value="DIUHORMONER"/>
</dbReference>
<dbReference type="FunFam" id="1.20.1070.10:FF:000155">
    <property type="entry name" value="diuretic hormone receptor isoform X1"/>
    <property type="match status" value="1"/>
</dbReference>
<dbReference type="PANTHER" id="PTHR45620:SF15">
    <property type="entry name" value="DIURETIC HORMONE 44 RECEPTOR 1-RELATED"/>
    <property type="match status" value="1"/>
</dbReference>
<name>A0A8J2QJV3_9NEOP</name>
<feature type="transmembrane region" description="Helical" evidence="13">
    <location>
        <begin position="202"/>
        <end position="223"/>
    </location>
</feature>
<dbReference type="SMART" id="SM00008">
    <property type="entry name" value="HormR"/>
    <property type="match status" value="1"/>
</dbReference>
<dbReference type="GO" id="GO:0008036">
    <property type="term" value="F:diuretic hormone receptor activity"/>
    <property type="evidence" value="ECO:0007669"/>
    <property type="project" value="InterPro"/>
</dbReference>
<dbReference type="OrthoDB" id="6022368at2759"/>
<dbReference type="InterPro" id="IPR001879">
    <property type="entry name" value="GPCR_2_extracellular_dom"/>
</dbReference>
<evidence type="ECO:0000256" key="8">
    <source>
        <dbReference type="ARBA" id="ARBA00023170"/>
    </source>
</evidence>
<dbReference type="SUPFAM" id="SSF111418">
    <property type="entry name" value="Hormone receptor domain"/>
    <property type="match status" value="1"/>
</dbReference>
<evidence type="ECO:0000259" key="15">
    <source>
        <dbReference type="PROSITE" id="PS50261"/>
    </source>
</evidence>
<evidence type="ECO:0000259" key="14">
    <source>
        <dbReference type="PROSITE" id="PS50227"/>
    </source>
</evidence>
<keyword evidence="5 13" id="KW-1133">Transmembrane helix</keyword>
<dbReference type="EMBL" id="CAKASE010000050">
    <property type="protein sequence ID" value="CAG9564015.1"/>
    <property type="molecule type" value="Genomic_DNA"/>
</dbReference>
<keyword evidence="6" id="KW-0297">G-protein coupled receptor</keyword>
<evidence type="ECO:0000313" key="16">
    <source>
        <dbReference type="EMBL" id="CAG9564015.1"/>
    </source>
</evidence>
<dbReference type="Gene3D" id="4.10.1240.10">
    <property type="entry name" value="GPCR, family 2, extracellular hormone receptor domain"/>
    <property type="match status" value="1"/>
</dbReference>
<sequence>MFAVEVLSFDKLEHKPHANNLIMELHTLPGPEAVAENASEECLARNSNYSENYCQPYFDGLLCWDATPWNTLAVQKCFSEFHGVQYDDTQNASRLCLEGEWHNYTNYANCTERIANVSPTDVTSLIYLAGYTLSLAVLSLAVFVFLYFKDLRCLRNTIHTNLMSTYILSACSWMLNLALQNWSDEAQQEQTSCMILVICMHYFYLTNFFWMLVEGLYLYMLVVETFTAENIKLKVYTTIGWGAPAIFITIWVIARCFVSVVPSTGPDGLTITGETKMCQWIHEHQVDWIHKAPALAGLALNLFFLIRIMWVLITKLRSANTLETEQYRKATKALLVLIPLLGITNLLVLCGPSDDSWFAYTFDYTRAVMLSTQGFTVALFYCFMNTEVRHAIRYHVERWKNGRNIGGGRRRGASYSKDWSPRSRTESIRLYSHPSKRESAASETTTTTLLVPRMSLAPHHDGRHLHAVSIIIKSLVVEMIY</sequence>
<evidence type="ECO:0000313" key="17">
    <source>
        <dbReference type="Proteomes" id="UP000789524"/>
    </source>
</evidence>
<feature type="domain" description="G-protein coupled receptors family 2 profile 2" evidence="15">
    <location>
        <begin position="123"/>
        <end position="385"/>
    </location>
</feature>
<dbReference type="InterPro" id="IPR017983">
    <property type="entry name" value="GPCR_2_secretin-like_CS"/>
</dbReference>
<evidence type="ECO:0000256" key="10">
    <source>
        <dbReference type="ARBA" id="ARBA00023224"/>
    </source>
</evidence>
<evidence type="ECO:0000256" key="9">
    <source>
        <dbReference type="ARBA" id="ARBA00023180"/>
    </source>
</evidence>
<feature type="transmembrane region" description="Helical" evidence="13">
    <location>
        <begin position="294"/>
        <end position="313"/>
    </location>
</feature>
<dbReference type="PROSITE" id="PS50261">
    <property type="entry name" value="G_PROTEIN_RECEP_F2_4"/>
    <property type="match status" value="1"/>
</dbReference>
<gene>
    <name evidence="16" type="ORF">DCHRY22_LOCUS5073</name>
</gene>
<comment type="function">
    <text evidence="11">Receptor for the insect diurectic hormone. The activity of this receptor is mediated by G proteins which activate adenylyl cyclase.</text>
</comment>
<dbReference type="PROSITE" id="PS00649">
    <property type="entry name" value="G_PROTEIN_RECEP_F2_1"/>
    <property type="match status" value="1"/>
</dbReference>
<dbReference type="PROSITE" id="PS50227">
    <property type="entry name" value="G_PROTEIN_RECEP_F2_3"/>
    <property type="match status" value="1"/>
</dbReference>
<protein>
    <recommendedName>
        <fullName evidence="12">Diuretic hormone receptor</fullName>
    </recommendedName>
</protein>
<feature type="domain" description="G-protein coupled receptors family 2 profile 1" evidence="14">
    <location>
        <begin position="41"/>
        <end position="114"/>
    </location>
</feature>
<keyword evidence="7 13" id="KW-0472">Membrane</keyword>
<feature type="transmembrane region" description="Helical" evidence="13">
    <location>
        <begin position="125"/>
        <end position="148"/>
    </location>
</feature>
<dbReference type="InterPro" id="IPR050332">
    <property type="entry name" value="GPCR_2"/>
</dbReference>
<evidence type="ECO:0000256" key="7">
    <source>
        <dbReference type="ARBA" id="ARBA00023136"/>
    </source>
</evidence>
<dbReference type="GO" id="GO:0007166">
    <property type="term" value="P:cell surface receptor signaling pathway"/>
    <property type="evidence" value="ECO:0007669"/>
    <property type="project" value="InterPro"/>
</dbReference>
<evidence type="ECO:0000256" key="5">
    <source>
        <dbReference type="ARBA" id="ARBA00022989"/>
    </source>
</evidence>
<keyword evidence="9" id="KW-0325">Glycoprotein</keyword>
<evidence type="ECO:0000256" key="1">
    <source>
        <dbReference type="ARBA" id="ARBA00004651"/>
    </source>
</evidence>